<dbReference type="AlphaFoldDB" id="A0A356LHS5"/>
<dbReference type="Gene3D" id="3.30.70.1060">
    <property type="entry name" value="Dimeric alpha+beta barrel"/>
    <property type="match status" value="1"/>
</dbReference>
<dbReference type="Proteomes" id="UP000264036">
    <property type="component" value="Unassembled WGS sequence"/>
</dbReference>
<dbReference type="InterPro" id="IPR011008">
    <property type="entry name" value="Dimeric_a/b-barrel"/>
</dbReference>
<dbReference type="EMBL" id="DOEK01000029">
    <property type="protein sequence ID" value="HBP30065.1"/>
    <property type="molecule type" value="Genomic_DNA"/>
</dbReference>
<accession>A0A356LHS5</accession>
<feature type="domain" description="YCII-related" evidence="2">
    <location>
        <begin position="18"/>
        <end position="105"/>
    </location>
</feature>
<evidence type="ECO:0000313" key="3">
    <source>
        <dbReference type="EMBL" id="HBP30065.1"/>
    </source>
</evidence>
<gene>
    <name evidence="3" type="ORF">DD666_11685</name>
</gene>
<organism evidence="3 4">
    <name type="scientific">Advenella kashmirensis</name>
    <dbReference type="NCBI Taxonomy" id="310575"/>
    <lineage>
        <taxon>Bacteria</taxon>
        <taxon>Pseudomonadati</taxon>
        <taxon>Pseudomonadota</taxon>
        <taxon>Betaproteobacteria</taxon>
        <taxon>Burkholderiales</taxon>
        <taxon>Alcaligenaceae</taxon>
    </lineage>
</organism>
<comment type="similarity">
    <text evidence="1">Belongs to the YciI family.</text>
</comment>
<evidence type="ECO:0000259" key="2">
    <source>
        <dbReference type="Pfam" id="PF03795"/>
    </source>
</evidence>
<evidence type="ECO:0000256" key="1">
    <source>
        <dbReference type="ARBA" id="ARBA00007689"/>
    </source>
</evidence>
<comment type="caution">
    <text evidence="3">The sequence shown here is derived from an EMBL/GenBank/DDBJ whole genome shotgun (WGS) entry which is preliminary data.</text>
</comment>
<dbReference type="Pfam" id="PF03795">
    <property type="entry name" value="YCII"/>
    <property type="match status" value="1"/>
</dbReference>
<name>A0A356LHS5_9BURK</name>
<dbReference type="SUPFAM" id="SSF54909">
    <property type="entry name" value="Dimeric alpha+beta barrel"/>
    <property type="match status" value="1"/>
</dbReference>
<reference evidence="3 4" key="1">
    <citation type="journal article" date="2018" name="Nat. Biotechnol.">
        <title>A standardized bacterial taxonomy based on genome phylogeny substantially revises the tree of life.</title>
        <authorList>
            <person name="Parks D.H."/>
            <person name="Chuvochina M."/>
            <person name="Waite D.W."/>
            <person name="Rinke C."/>
            <person name="Skarshewski A."/>
            <person name="Chaumeil P.A."/>
            <person name="Hugenholtz P."/>
        </authorList>
    </citation>
    <scope>NUCLEOTIDE SEQUENCE [LARGE SCALE GENOMIC DNA]</scope>
    <source>
        <strain evidence="3">UBA10707</strain>
    </source>
</reference>
<proteinExistence type="inferred from homology"/>
<sequence>MPKFVTIGYGDREGYDRTAVEIRNAAHAHDAKLQEAGVLMGIAGRPVQVRNADATQVVTTSEPFMKSSMPVAGFAIIEAKDMAEAIEMVSRTPCAVAHGVVEVWPLEQPS</sequence>
<protein>
    <submittedName>
        <fullName evidence="3">Transcription initiation protein</fullName>
    </submittedName>
</protein>
<evidence type="ECO:0000313" key="4">
    <source>
        <dbReference type="Proteomes" id="UP000264036"/>
    </source>
</evidence>
<dbReference type="InterPro" id="IPR005545">
    <property type="entry name" value="YCII"/>
</dbReference>